<feature type="transmembrane region" description="Helical" evidence="1">
    <location>
        <begin position="137"/>
        <end position="158"/>
    </location>
</feature>
<sequence>MQILVWLSFSVGLLGLAWYNLAYFVAWRRTKSSVWLWYAIMGWLPVGFFVVAGLNWLPRFPLHLQFVLACAPLFLALIQGFHSLRGQVTSGFRDSLDLILLRHPSTYPSQNLASNAVFVPAIHDHVTWANVSMARRLMALGCLLAGVSLALFNAYQLIQTIR</sequence>
<accession>A0A0P6XRS5</accession>
<evidence type="ECO:0000313" key="2">
    <source>
        <dbReference type="EMBL" id="KPL85344.1"/>
    </source>
</evidence>
<dbReference type="STRING" id="70996.SE18_16920"/>
<dbReference type="AlphaFoldDB" id="A0A0P6XRS5"/>
<keyword evidence="1" id="KW-1133">Transmembrane helix</keyword>
<dbReference type="RefSeq" id="WP_054535640.1">
    <property type="nucleotide sequence ID" value="NZ_LGKP01000025.1"/>
</dbReference>
<dbReference type="EMBL" id="LGKP01000025">
    <property type="protein sequence ID" value="KPL85344.1"/>
    <property type="molecule type" value="Genomic_DNA"/>
</dbReference>
<dbReference type="Proteomes" id="UP000050277">
    <property type="component" value="Unassembled WGS sequence"/>
</dbReference>
<organism evidence="2 3">
    <name type="scientific">Herpetosiphon geysericola</name>
    <dbReference type="NCBI Taxonomy" id="70996"/>
    <lineage>
        <taxon>Bacteria</taxon>
        <taxon>Bacillati</taxon>
        <taxon>Chloroflexota</taxon>
        <taxon>Chloroflexia</taxon>
        <taxon>Herpetosiphonales</taxon>
        <taxon>Herpetosiphonaceae</taxon>
        <taxon>Herpetosiphon</taxon>
    </lineage>
</organism>
<keyword evidence="1" id="KW-0472">Membrane</keyword>
<feature type="transmembrane region" description="Helical" evidence="1">
    <location>
        <begin position="63"/>
        <end position="84"/>
    </location>
</feature>
<evidence type="ECO:0000313" key="3">
    <source>
        <dbReference type="Proteomes" id="UP000050277"/>
    </source>
</evidence>
<comment type="caution">
    <text evidence="2">The sequence shown here is derived from an EMBL/GenBank/DDBJ whole genome shotgun (WGS) entry which is preliminary data.</text>
</comment>
<evidence type="ECO:0000256" key="1">
    <source>
        <dbReference type="SAM" id="Phobius"/>
    </source>
</evidence>
<reference evidence="2 3" key="1">
    <citation type="submission" date="2015-07" db="EMBL/GenBank/DDBJ databases">
        <title>Whole genome sequence of Herpetosiphon geysericola DSM 7119.</title>
        <authorList>
            <person name="Hemp J."/>
            <person name="Ward L.M."/>
            <person name="Pace L.A."/>
            <person name="Fischer W.W."/>
        </authorList>
    </citation>
    <scope>NUCLEOTIDE SEQUENCE [LARGE SCALE GENOMIC DNA]</scope>
    <source>
        <strain evidence="2 3">DSM 7119</strain>
    </source>
</reference>
<feature type="transmembrane region" description="Helical" evidence="1">
    <location>
        <begin position="6"/>
        <end position="27"/>
    </location>
</feature>
<proteinExistence type="predicted"/>
<keyword evidence="3" id="KW-1185">Reference proteome</keyword>
<feature type="transmembrane region" description="Helical" evidence="1">
    <location>
        <begin position="34"/>
        <end position="57"/>
    </location>
</feature>
<gene>
    <name evidence="2" type="ORF">SE18_16920</name>
</gene>
<name>A0A0P6XRS5_9CHLR</name>
<protein>
    <submittedName>
        <fullName evidence="2">Uncharacterized protein</fullName>
    </submittedName>
</protein>
<keyword evidence="1" id="KW-0812">Transmembrane</keyword>